<dbReference type="InterPro" id="IPR013749">
    <property type="entry name" value="PM/HMP-P_kinase-1"/>
</dbReference>
<dbReference type="GO" id="GO:0046872">
    <property type="term" value="F:metal ion binding"/>
    <property type="evidence" value="ECO:0007669"/>
    <property type="project" value="UniProtKB-KW"/>
</dbReference>
<dbReference type="GO" id="GO:0008478">
    <property type="term" value="F:pyridoxal kinase activity"/>
    <property type="evidence" value="ECO:0007669"/>
    <property type="project" value="UniProtKB-EC"/>
</dbReference>
<evidence type="ECO:0000256" key="4">
    <source>
        <dbReference type="ARBA" id="ARBA00022679"/>
    </source>
</evidence>
<organism evidence="16 17">
    <name type="scientific">Sediminivirga luteola</name>
    <dbReference type="NCBI Taxonomy" id="1774748"/>
    <lineage>
        <taxon>Bacteria</taxon>
        <taxon>Bacillati</taxon>
        <taxon>Actinomycetota</taxon>
        <taxon>Actinomycetes</taxon>
        <taxon>Micrococcales</taxon>
        <taxon>Brevibacteriaceae</taxon>
        <taxon>Sediminivirga</taxon>
    </lineage>
</organism>
<dbReference type="Proteomes" id="UP000616114">
    <property type="component" value="Unassembled WGS sequence"/>
</dbReference>
<evidence type="ECO:0000256" key="8">
    <source>
        <dbReference type="ARBA" id="ARBA00022840"/>
    </source>
</evidence>
<dbReference type="EC" id="2.7.1.35" evidence="3"/>
<evidence type="ECO:0000256" key="5">
    <source>
        <dbReference type="ARBA" id="ARBA00022723"/>
    </source>
</evidence>
<comment type="caution">
    <text evidence="16">The sequence shown here is derived from an EMBL/GenBank/DDBJ whole genome shotgun (WGS) entry which is preliminary data.</text>
</comment>
<evidence type="ECO:0000256" key="10">
    <source>
        <dbReference type="ARBA" id="ARBA00042307"/>
    </source>
</evidence>
<reference evidence="16" key="2">
    <citation type="submission" date="2020-09" db="EMBL/GenBank/DDBJ databases">
        <authorList>
            <person name="Sun Q."/>
            <person name="Zhou Y."/>
        </authorList>
    </citation>
    <scope>NUCLEOTIDE SEQUENCE</scope>
    <source>
        <strain evidence="16">CGMCC 1.12785</strain>
    </source>
</reference>
<evidence type="ECO:0000256" key="14">
    <source>
        <dbReference type="ARBA" id="ARBA00049293"/>
    </source>
</evidence>
<dbReference type="CDD" id="cd01169">
    <property type="entry name" value="HMPP_kinase"/>
    <property type="match status" value="1"/>
</dbReference>
<evidence type="ECO:0000256" key="9">
    <source>
        <dbReference type="ARBA" id="ARBA00022842"/>
    </source>
</evidence>
<dbReference type="GO" id="GO:0009229">
    <property type="term" value="P:thiamine diphosphate biosynthetic process"/>
    <property type="evidence" value="ECO:0007669"/>
    <property type="project" value="UniProtKB-UniPathway"/>
</dbReference>
<evidence type="ECO:0000256" key="6">
    <source>
        <dbReference type="ARBA" id="ARBA00022741"/>
    </source>
</evidence>
<dbReference type="AlphaFoldDB" id="A0A8J2TWQ3"/>
<dbReference type="InterPro" id="IPR029056">
    <property type="entry name" value="Ribokinase-like"/>
</dbReference>
<evidence type="ECO:0000256" key="13">
    <source>
        <dbReference type="ARBA" id="ARBA00042531"/>
    </source>
</evidence>
<keyword evidence="17" id="KW-1185">Reference proteome</keyword>
<evidence type="ECO:0000256" key="7">
    <source>
        <dbReference type="ARBA" id="ARBA00022777"/>
    </source>
</evidence>
<dbReference type="EMBL" id="BMFY01000003">
    <property type="protein sequence ID" value="GGA08878.1"/>
    <property type="molecule type" value="Genomic_DNA"/>
</dbReference>
<name>A0A8J2TWQ3_9MICO</name>
<feature type="domain" description="Pyridoxamine kinase/Phosphomethylpyrimidine kinase" evidence="15">
    <location>
        <begin position="12"/>
        <end position="247"/>
    </location>
</feature>
<sequence>MVARALTIAGSDVSGGAGLEADLKMFEEFGVFGTAVVTCIVTFDPEKDFEHAIDFMETEVIARQLKSALAVHSFDALKSGMLGTAESALQLARYLEGNSLPYVFDPVLVCKGSGTMVDLKDLFVENLVPQATVITPNLEEAATLLGAEKLETEADLVEAAKAIHALGAAGVVVKGGARLDGDEAVDVFYDGYTLVRFSTPKVSDALVNGAGCSFASAIAAGLAQGASAVDAVAEAKEVVTHAIAGRLPNATGVPSTLHPAARLYPAEGVAVTAREL</sequence>
<evidence type="ECO:0000256" key="11">
    <source>
        <dbReference type="ARBA" id="ARBA00042348"/>
    </source>
</evidence>
<dbReference type="InterPro" id="IPR004399">
    <property type="entry name" value="HMP/HMP-P_kinase_dom"/>
</dbReference>
<dbReference type="PANTHER" id="PTHR20858:SF19">
    <property type="entry name" value="PYRIDOXINE KINASE"/>
    <property type="match status" value="1"/>
</dbReference>
<dbReference type="RefSeq" id="WP_188549810.1">
    <property type="nucleotide sequence ID" value="NZ_BMFY01000003.1"/>
</dbReference>
<comment type="function">
    <text evidence="1">Catalyzes the phosphorylation of hydroxymethylpyrimidine phosphate (HMP-P) to HMP-PP, and of HMP to HMP-P.</text>
</comment>
<evidence type="ECO:0000256" key="12">
    <source>
        <dbReference type="ARBA" id="ARBA00042396"/>
    </source>
</evidence>
<dbReference type="GO" id="GO:0005524">
    <property type="term" value="F:ATP binding"/>
    <property type="evidence" value="ECO:0007669"/>
    <property type="project" value="UniProtKB-KW"/>
</dbReference>
<dbReference type="GO" id="GO:0008972">
    <property type="term" value="F:phosphomethylpyrimidine kinase activity"/>
    <property type="evidence" value="ECO:0007669"/>
    <property type="project" value="InterPro"/>
</dbReference>
<dbReference type="GO" id="GO:0005829">
    <property type="term" value="C:cytosol"/>
    <property type="evidence" value="ECO:0007669"/>
    <property type="project" value="TreeGrafter"/>
</dbReference>
<proteinExistence type="inferred from homology"/>
<keyword evidence="4" id="KW-0808">Transferase</keyword>
<keyword evidence="8" id="KW-0067">ATP-binding</keyword>
<keyword evidence="7 16" id="KW-0418">Kinase</keyword>
<reference evidence="16" key="1">
    <citation type="journal article" date="2014" name="Int. J. Syst. Evol. Microbiol.">
        <title>Complete genome sequence of Corynebacterium casei LMG S-19264T (=DSM 44701T), isolated from a smear-ripened cheese.</title>
        <authorList>
            <consortium name="US DOE Joint Genome Institute (JGI-PGF)"/>
            <person name="Walter F."/>
            <person name="Albersmeier A."/>
            <person name="Kalinowski J."/>
            <person name="Ruckert C."/>
        </authorList>
    </citation>
    <scope>NUCLEOTIDE SEQUENCE</scope>
    <source>
        <strain evidence="16">CGMCC 1.12785</strain>
    </source>
</reference>
<evidence type="ECO:0000256" key="1">
    <source>
        <dbReference type="ARBA" id="ARBA00003848"/>
    </source>
</evidence>
<dbReference type="Gene3D" id="3.40.1190.20">
    <property type="match status" value="1"/>
</dbReference>
<dbReference type="PANTHER" id="PTHR20858">
    <property type="entry name" value="PHOSPHOMETHYLPYRIMIDINE KINASE"/>
    <property type="match status" value="1"/>
</dbReference>
<protein>
    <recommendedName>
        <fullName evidence="3">pyridoxal kinase</fullName>
        <ecNumber evidence="3">2.7.1.35</ecNumber>
    </recommendedName>
    <alternativeName>
        <fullName evidence="11">PN/PL/PM kinase</fullName>
    </alternativeName>
    <alternativeName>
        <fullName evidence="12">Pyridoxal kinase</fullName>
    </alternativeName>
    <alternativeName>
        <fullName evidence="10">Pyridoxamine kinase</fullName>
    </alternativeName>
    <alternativeName>
        <fullName evidence="13">Vitamin B6 kinase</fullName>
    </alternativeName>
</protein>
<dbReference type="UniPathway" id="UPA00060">
    <property type="reaction ID" value="UER00138"/>
</dbReference>
<keyword evidence="9" id="KW-0460">Magnesium</keyword>
<evidence type="ECO:0000259" key="15">
    <source>
        <dbReference type="Pfam" id="PF08543"/>
    </source>
</evidence>
<evidence type="ECO:0000256" key="2">
    <source>
        <dbReference type="ARBA" id="ARBA00009879"/>
    </source>
</evidence>
<dbReference type="GO" id="GO:0009228">
    <property type="term" value="P:thiamine biosynthetic process"/>
    <property type="evidence" value="ECO:0007669"/>
    <property type="project" value="InterPro"/>
</dbReference>
<dbReference type="SUPFAM" id="SSF53613">
    <property type="entry name" value="Ribokinase-like"/>
    <property type="match status" value="1"/>
</dbReference>
<accession>A0A8J2TWQ3</accession>
<dbReference type="GO" id="GO:0008902">
    <property type="term" value="F:hydroxymethylpyrimidine kinase activity"/>
    <property type="evidence" value="ECO:0007669"/>
    <property type="project" value="TreeGrafter"/>
</dbReference>
<evidence type="ECO:0000313" key="16">
    <source>
        <dbReference type="EMBL" id="GGA08878.1"/>
    </source>
</evidence>
<keyword evidence="6" id="KW-0547">Nucleotide-binding</keyword>
<gene>
    <name evidence="16" type="ORF">GCM10011333_09830</name>
</gene>
<evidence type="ECO:0000256" key="3">
    <source>
        <dbReference type="ARBA" id="ARBA00012104"/>
    </source>
</evidence>
<comment type="catalytic activity">
    <reaction evidence="14">
        <text>pyridoxal + ATP = pyridoxal 5'-phosphate + ADP + H(+)</text>
        <dbReference type="Rhea" id="RHEA:10224"/>
        <dbReference type="ChEBI" id="CHEBI:15378"/>
        <dbReference type="ChEBI" id="CHEBI:17310"/>
        <dbReference type="ChEBI" id="CHEBI:30616"/>
        <dbReference type="ChEBI" id="CHEBI:456216"/>
        <dbReference type="ChEBI" id="CHEBI:597326"/>
        <dbReference type="EC" id="2.7.1.35"/>
    </reaction>
</comment>
<dbReference type="Pfam" id="PF08543">
    <property type="entry name" value="Phos_pyr_kin"/>
    <property type="match status" value="1"/>
</dbReference>
<comment type="similarity">
    <text evidence="2">Belongs to the ThiD family.</text>
</comment>
<keyword evidence="5" id="KW-0479">Metal-binding</keyword>
<evidence type="ECO:0000313" key="17">
    <source>
        <dbReference type="Proteomes" id="UP000616114"/>
    </source>
</evidence>